<dbReference type="SMR" id="Q23556"/>
<dbReference type="PIR" id="F88542">
    <property type="entry name" value="F88542"/>
</dbReference>
<dbReference type="UCSC" id="ZK637.15">
    <property type="organism name" value="c. elegans"/>
</dbReference>
<dbReference type="OrthoDB" id="5811742at2759"/>
<keyword evidence="3" id="KW-1185">Reference proteome</keyword>
<proteinExistence type="predicted"/>
<organism evidence="2 3">
    <name type="scientific">Caenorhabditis elegans</name>
    <dbReference type="NCBI Taxonomy" id="6239"/>
    <lineage>
        <taxon>Eukaryota</taxon>
        <taxon>Metazoa</taxon>
        <taxon>Ecdysozoa</taxon>
        <taxon>Nematoda</taxon>
        <taxon>Chromadorea</taxon>
        <taxon>Rhabditida</taxon>
        <taxon>Rhabditina</taxon>
        <taxon>Rhabditomorpha</taxon>
        <taxon>Rhabditoidea</taxon>
        <taxon>Rhabditidae</taxon>
        <taxon>Peloderinae</taxon>
        <taxon>Caenorhabditis</taxon>
    </lineage>
</organism>
<dbReference type="AlphaFoldDB" id="Q23556"/>
<feature type="compositionally biased region" description="Low complexity" evidence="1">
    <location>
        <begin position="130"/>
        <end position="142"/>
    </location>
</feature>
<dbReference type="CTD" id="191371"/>
<sequence length="246" mass="27690">MECVNCDCTVKTMDNLDQAIRALLQRGKHVNRMMDNEKLIREARRMEDVQQLKMQIPKPVDKKPRPPPSENNLKLISCEETCMDETLKNSSKPRMIYNKQLGRAESIDFDVPSLSYESSEKCAGETSPYTSASVSNSKKATSSSKFTKSEITTITELTTSTFKKSNNSSGGALVLDNHYLINNDDGTVKKLPMKVYVKQRLEDGSLDVQLVFFDENSQKVMDISMLVNGKKIRNVQFCGKDGKLVN</sequence>
<dbReference type="InParanoid" id="Q23556"/>
<dbReference type="Proteomes" id="UP000001940">
    <property type="component" value="Chromosome III"/>
</dbReference>
<dbReference type="RefSeq" id="NP_498973.2">
    <property type="nucleotide sequence ID" value="NM_066572.2"/>
</dbReference>
<dbReference type="eggNOG" id="ENOG502THWI">
    <property type="taxonomic scope" value="Eukaryota"/>
</dbReference>
<protein>
    <submittedName>
        <fullName evidence="2">Uncharacterized protein</fullName>
    </submittedName>
</protein>
<dbReference type="GeneID" id="191371"/>
<dbReference type="Bgee" id="WBGene00014032">
    <property type="expression patterns" value="Expressed in adult organism and 2 other cell types or tissues"/>
</dbReference>
<evidence type="ECO:0000313" key="4">
    <source>
        <dbReference type="WormBase" id="ZK637.15"/>
    </source>
</evidence>
<feature type="region of interest" description="Disordered" evidence="1">
    <location>
        <begin position="120"/>
        <end position="142"/>
    </location>
</feature>
<dbReference type="PaxDb" id="6239-ZK637.15"/>
<dbReference type="KEGG" id="cel:CELE_ZK637.15"/>
<name>Q23556_CAEEL</name>
<reference evidence="2 3" key="1">
    <citation type="journal article" date="1998" name="Science">
        <title>Genome sequence of the nematode C. elegans: a platform for investigating biology.</title>
        <authorList>
            <consortium name="The C. elegans sequencing consortium"/>
            <person name="Sulson J.E."/>
            <person name="Waterston R."/>
        </authorList>
    </citation>
    <scope>NUCLEOTIDE SEQUENCE [LARGE SCALE GENOMIC DNA]</scope>
    <source>
        <strain evidence="2 3">Bristol N2</strain>
    </source>
</reference>
<dbReference type="AGR" id="WB:WBGene00014032"/>
<dbReference type="PhylomeDB" id="Q23556"/>
<dbReference type="OMA" id="ECINCEC"/>
<gene>
    <name evidence="2" type="ORF">CELE_ZK637.15</name>
    <name evidence="2 4" type="ORF">ZK637.15</name>
</gene>
<dbReference type="PeptideAtlas" id="Q23556"/>
<evidence type="ECO:0000313" key="3">
    <source>
        <dbReference type="Proteomes" id="UP000001940"/>
    </source>
</evidence>
<dbReference type="HOGENOM" id="CLU_1162022_0_0_1"/>
<accession>Q23556</accession>
<dbReference type="WormBase" id="ZK637.15">
    <property type="protein sequence ID" value="CE40541"/>
    <property type="gene ID" value="WBGene00014032"/>
</dbReference>
<dbReference type="EMBL" id="BX284603">
    <property type="protein sequence ID" value="CAA77457.2"/>
    <property type="molecule type" value="Genomic_DNA"/>
</dbReference>
<evidence type="ECO:0000313" key="2">
    <source>
        <dbReference type="EMBL" id="CAA77457.2"/>
    </source>
</evidence>
<dbReference type="FunCoup" id="Q23556">
    <property type="interactions" value="1522"/>
</dbReference>
<evidence type="ECO:0000256" key="1">
    <source>
        <dbReference type="SAM" id="MobiDB-lite"/>
    </source>
</evidence>